<reference evidence="1" key="1">
    <citation type="journal article" date="2015" name="Nature">
        <title>Complex archaea that bridge the gap between prokaryotes and eukaryotes.</title>
        <authorList>
            <person name="Spang A."/>
            <person name="Saw J.H."/>
            <person name="Jorgensen S.L."/>
            <person name="Zaremba-Niedzwiedzka K."/>
            <person name="Martijn J."/>
            <person name="Lind A.E."/>
            <person name="van Eijk R."/>
            <person name="Schleper C."/>
            <person name="Guy L."/>
            <person name="Ettema T.J."/>
        </authorList>
    </citation>
    <scope>NUCLEOTIDE SEQUENCE</scope>
</reference>
<comment type="caution">
    <text evidence="1">The sequence shown here is derived from an EMBL/GenBank/DDBJ whole genome shotgun (WGS) entry which is preliminary data.</text>
</comment>
<dbReference type="EMBL" id="LAZR01007079">
    <property type="protein sequence ID" value="KKM87592.1"/>
    <property type="molecule type" value="Genomic_DNA"/>
</dbReference>
<accession>A0A0F9P299</accession>
<proteinExistence type="predicted"/>
<organism evidence="1">
    <name type="scientific">marine sediment metagenome</name>
    <dbReference type="NCBI Taxonomy" id="412755"/>
    <lineage>
        <taxon>unclassified sequences</taxon>
        <taxon>metagenomes</taxon>
        <taxon>ecological metagenomes</taxon>
    </lineage>
</organism>
<dbReference type="AlphaFoldDB" id="A0A0F9P299"/>
<sequence length="86" mass="9854">MLEVFYEKSTKIVTAWRGESRQGKRPVRDGEAIVMLDIPIPDKPLDAWLFDETKLVPNPSWVEPQPPRGLIAEIDELKARLDKITV</sequence>
<gene>
    <name evidence="1" type="ORF">LCGC14_1267290</name>
</gene>
<evidence type="ECO:0000313" key="1">
    <source>
        <dbReference type="EMBL" id="KKM87592.1"/>
    </source>
</evidence>
<name>A0A0F9P299_9ZZZZ</name>
<protein>
    <submittedName>
        <fullName evidence="1">Uncharacterized protein</fullName>
    </submittedName>
</protein>